<proteinExistence type="predicted"/>
<dbReference type="PANTHER" id="PTHR34310:SF9">
    <property type="entry name" value="BLR5716 PROTEIN"/>
    <property type="match status" value="1"/>
</dbReference>
<dbReference type="Proteomes" id="UP000799440">
    <property type="component" value="Unassembled WGS sequence"/>
</dbReference>
<dbReference type="InterPro" id="IPR038694">
    <property type="entry name" value="DUF427_sf"/>
</dbReference>
<evidence type="ECO:0000259" key="1">
    <source>
        <dbReference type="Pfam" id="PF04248"/>
    </source>
</evidence>
<dbReference type="Gene3D" id="2.170.150.40">
    <property type="entry name" value="Domain of unknown function (DUF427)"/>
    <property type="match status" value="2"/>
</dbReference>
<sequence length="253" mass="29187">MTFNDDLTILAQRLVSEGPYKVERTPRRVRGRLNGKLAFDTTDARHVWEHPNYPQFYIPLGCFTSDASFNIGDEIEGTNKQARSALLTVGERTTHENIVFNTPKLDQLVRIEFGSIDQWYEEDLPIYVHPKDPYKRIDILPSSRNIRVELHGKVLAESSSPLLLLETSLRTRFYLPPTCVKWNHLLKSPTKTYCPYKGEARYFHAKATGDTPWVMDAVWCYKYPTAESLAIAGYLCFYNEKVDIYVDGVLEEK</sequence>
<dbReference type="PANTHER" id="PTHR34310">
    <property type="entry name" value="DUF427 DOMAIN PROTEIN (AFU_ORTHOLOGUE AFUA_3G02220)"/>
    <property type="match status" value="1"/>
</dbReference>
<reference evidence="2" key="1">
    <citation type="journal article" date="2020" name="Stud. Mycol.">
        <title>101 Dothideomycetes genomes: a test case for predicting lifestyles and emergence of pathogens.</title>
        <authorList>
            <person name="Haridas S."/>
            <person name="Albert R."/>
            <person name="Binder M."/>
            <person name="Bloem J."/>
            <person name="Labutti K."/>
            <person name="Salamov A."/>
            <person name="Andreopoulos B."/>
            <person name="Baker S."/>
            <person name="Barry K."/>
            <person name="Bills G."/>
            <person name="Bluhm B."/>
            <person name="Cannon C."/>
            <person name="Castanera R."/>
            <person name="Culley D."/>
            <person name="Daum C."/>
            <person name="Ezra D."/>
            <person name="Gonzalez J."/>
            <person name="Henrissat B."/>
            <person name="Kuo A."/>
            <person name="Liang C."/>
            <person name="Lipzen A."/>
            <person name="Lutzoni F."/>
            <person name="Magnuson J."/>
            <person name="Mondo S."/>
            <person name="Nolan M."/>
            <person name="Ohm R."/>
            <person name="Pangilinan J."/>
            <person name="Park H.-J."/>
            <person name="Ramirez L."/>
            <person name="Alfaro M."/>
            <person name="Sun H."/>
            <person name="Tritt A."/>
            <person name="Yoshinaga Y."/>
            <person name="Zwiers L.-H."/>
            <person name="Turgeon B."/>
            <person name="Goodwin S."/>
            <person name="Spatafora J."/>
            <person name="Crous P."/>
            <person name="Grigoriev I."/>
        </authorList>
    </citation>
    <scope>NUCLEOTIDE SEQUENCE</scope>
    <source>
        <strain evidence="2">CBS 119925</strain>
    </source>
</reference>
<dbReference type="InterPro" id="IPR007361">
    <property type="entry name" value="DUF427"/>
</dbReference>
<dbReference type="AlphaFoldDB" id="A0A6A6VFM2"/>
<keyword evidence="3" id="KW-1185">Reference proteome</keyword>
<feature type="domain" description="DUF427" evidence="1">
    <location>
        <begin position="146"/>
        <end position="240"/>
    </location>
</feature>
<accession>A0A6A6VFM2</accession>
<evidence type="ECO:0000313" key="3">
    <source>
        <dbReference type="Proteomes" id="UP000799440"/>
    </source>
</evidence>
<organism evidence="2 3">
    <name type="scientific">Sporormia fimetaria CBS 119925</name>
    <dbReference type="NCBI Taxonomy" id="1340428"/>
    <lineage>
        <taxon>Eukaryota</taxon>
        <taxon>Fungi</taxon>
        <taxon>Dikarya</taxon>
        <taxon>Ascomycota</taxon>
        <taxon>Pezizomycotina</taxon>
        <taxon>Dothideomycetes</taxon>
        <taxon>Pleosporomycetidae</taxon>
        <taxon>Pleosporales</taxon>
        <taxon>Sporormiaceae</taxon>
        <taxon>Sporormia</taxon>
    </lineage>
</organism>
<evidence type="ECO:0000313" key="2">
    <source>
        <dbReference type="EMBL" id="KAF2748606.1"/>
    </source>
</evidence>
<dbReference type="Pfam" id="PF04248">
    <property type="entry name" value="NTP_transf_9"/>
    <property type="match status" value="1"/>
</dbReference>
<name>A0A6A6VFM2_9PLEO</name>
<gene>
    <name evidence="2" type="ORF">M011DRAFT_420766</name>
</gene>
<dbReference type="OrthoDB" id="18996at2759"/>
<dbReference type="EMBL" id="MU006568">
    <property type="protein sequence ID" value="KAF2748606.1"/>
    <property type="molecule type" value="Genomic_DNA"/>
</dbReference>
<protein>
    <submittedName>
        <fullName evidence="2">DUF427-domain-containing protein</fullName>
    </submittedName>
</protein>